<dbReference type="InterPro" id="IPR036728">
    <property type="entry name" value="PBP_GOBP_sf"/>
</dbReference>
<dbReference type="Proteomes" id="UP001153709">
    <property type="component" value="Unassembled WGS sequence"/>
</dbReference>
<keyword evidence="1" id="KW-0732">Signal</keyword>
<name>A0A9P0GYW7_DIABA</name>
<evidence type="ECO:0000256" key="1">
    <source>
        <dbReference type="SAM" id="SignalP"/>
    </source>
</evidence>
<evidence type="ECO:0000313" key="3">
    <source>
        <dbReference type="Proteomes" id="UP001153709"/>
    </source>
</evidence>
<dbReference type="CDD" id="cd23992">
    <property type="entry name" value="PBP_GOBP"/>
    <property type="match status" value="1"/>
</dbReference>
<proteinExistence type="predicted"/>
<feature type="chain" id="PRO_5040464746" evidence="1">
    <location>
        <begin position="17"/>
        <end position="117"/>
    </location>
</feature>
<dbReference type="GO" id="GO:0005549">
    <property type="term" value="F:odorant binding"/>
    <property type="evidence" value="ECO:0007669"/>
    <property type="project" value="InterPro"/>
</dbReference>
<sequence>MKIFIALVILFGIAWGDDVFKDLTVAVKECDAGPGGANEIKHPMDLQKSAATVSCVMIKSGLITENGDPVTSKIKKLFGEIKDDNEIDAMIQKCTKNGNTPEEAAVNLYMCLESKSP</sequence>
<accession>A0A9P0GYW7</accession>
<keyword evidence="3" id="KW-1185">Reference proteome</keyword>
<evidence type="ECO:0000313" key="2">
    <source>
        <dbReference type="EMBL" id="CAH1223217.1"/>
    </source>
</evidence>
<dbReference type="EMBL" id="CAKJVB030000001">
    <property type="protein sequence ID" value="CAH1223217.1"/>
    <property type="molecule type" value="Genomic_DNA"/>
</dbReference>
<dbReference type="Gene3D" id="1.10.238.20">
    <property type="entry name" value="Pheromone/general odorant binding protein domain"/>
    <property type="match status" value="1"/>
</dbReference>
<dbReference type="InterPro" id="IPR006170">
    <property type="entry name" value="PBP/GOBP"/>
</dbReference>
<organism evidence="2 3">
    <name type="scientific">Diabrotica balteata</name>
    <name type="common">Banded cucumber beetle</name>
    <dbReference type="NCBI Taxonomy" id="107213"/>
    <lineage>
        <taxon>Eukaryota</taxon>
        <taxon>Metazoa</taxon>
        <taxon>Ecdysozoa</taxon>
        <taxon>Arthropoda</taxon>
        <taxon>Hexapoda</taxon>
        <taxon>Insecta</taxon>
        <taxon>Pterygota</taxon>
        <taxon>Neoptera</taxon>
        <taxon>Endopterygota</taxon>
        <taxon>Coleoptera</taxon>
        <taxon>Polyphaga</taxon>
        <taxon>Cucujiformia</taxon>
        <taxon>Chrysomeloidea</taxon>
        <taxon>Chrysomelidae</taxon>
        <taxon>Galerucinae</taxon>
        <taxon>Diabroticina</taxon>
        <taxon>Diabroticites</taxon>
        <taxon>Diabrotica</taxon>
    </lineage>
</organism>
<dbReference type="SUPFAM" id="SSF47565">
    <property type="entry name" value="Insect pheromone/odorant-binding proteins"/>
    <property type="match status" value="1"/>
</dbReference>
<dbReference type="SMART" id="SM00708">
    <property type="entry name" value="PhBP"/>
    <property type="match status" value="1"/>
</dbReference>
<gene>
    <name evidence="2" type="ORF">DIABBA_LOCUS36</name>
</gene>
<protein>
    <submittedName>
        <fullName evidence="2">Uncharacterized protein</fullName>
    </submittedName>
</protein>
<dbReference type="Pfam" id="PF01395">
    <property type="entry name" value="PBP_GOBP"/>
    <property type="match status" value="1"/>
</dbReference>
<dbReference type="OrthoDB" id="6783999at2759"/>
<feature type="signal peptide" evidence="1">
    <location>
        <begin position="1"/>
        <end position="16"/>
    </location>
</feature>
<comment type="caution">
    <text evidence="2">The sequence shown here is derived from an EMBL/GenBank/DDBJ whole genome shotgun (WGS) entry which is preliminary data.</text>
</comment>
<dbReference type="AlphaFoldDB" id="A0A9P0GYW7"/>
<reference evidence="2" key="1">
    <citation type="submission" date="2022-01" db="EMBL/GenBank/DDBJ databases">
        <authorList>
            <person name="King R."/>
        </authorList>
    </citation>
    <scope>NUCLEOTIDE SEQUENCE</scope>
</reference>